<dbReference type="AlphaFoldDB" id="A0A7J7D867"/>
<dbReference type="PANTHER" id="PTHR10026">
    <property type="entry name" value="CYCLIN"/>
    <property type="match status" value="1"/>
</dbReference>
<organism evidence="4 5">
    <name type="scientific">Tripterygium wilfordii</name>
    <name type="common">Thunder God vine</name>
    <dbReference type="NCBI Taxonomy" id="458696"/>
    <lineage>
        <taxon>Eukaryota</taxon>
        <taxon>Viridiplantae</taxon>
        <taxon>Streptophyta</taxon>
        <taxon>Embryophyta</taxon>
        <taxon>Tracheophyta</taxon>
        <taxon>Spermatophyta</taxon>
        <taxon>Magnoliopsida</taxon>
        <taxon>eudicotyledons</taxon>
        <taxon>Gunneridae</taxon>
        <taxon>Pentapetalae</taxon>
        <taxon>rosids</taxon>
        <taxon>fabids</taxon>
        <taxon>Celastrales</taxon>
        <taxon>Celastraceae</taxon>
        <taxon>Tripterygium</taxon>
    </lineage>
</organism>
<evidence type="ECO:0000313" key="4">
    <source>
        <dbReference type="EMBL" id="KAF5742523.1"/>
    </source>
</evidence>
<protein>
    <submittedName>
        <fullName evidence="4">Cyclin-L1-1-like</fullName>
    </submittedName>
</protein>
<evidence type="ECO:0000256" key="2">
    <source>
        <dbReference type="ARBA" id="ARBA00023306"/>
    </source>
</evidence>
<dbReference type="SUPFAM" id="SSF47954">
    <property type="entry name" value="Cyclin-like"/>
    <property type="match status" value="1"/>
</dbReference>
<keyword evidence="5" id="KW-1185">Reference proteome</keyword>
<gene>
    <name evidence="4" type="ORF">HS088_TW09G00573</name>
</gene>
<dbReference type="GO" id="GO:0006357">
    <property type="term" value="P:regulation of transcription by RNA polymerase II"/>
    <property type="evidence" value="ECO:0007669"/>
    <property type="project" value="InterPro"/>
</dbReference>
<evidence type="ECO:0000256" key="3">
    <source>
        <dbReference type="SAM" id="MobiDB-lite"/>
    </source>
</evidence>
<evidence type="ECO:0000313" key="5">
    <source>
        <dbReference type="Proteomes" id="UP000593562"/>
    </source>
</evidence>
<dbReference type="GO" id="GO:0016538">
    <property type="term" value="F:cyclin-dependent protein serine/threonine kinase regulator activity"/>
    <property type="evidence" value="ECO:0007669"/>
    <property type="project" value="InterPro"/>
</dbReference>
<evidence type="ECO:0000256" key="1">
    <source>
        <dbReference type="ARBA" id="ARBA00022618"/>
    </source>
</evidence>
<name>A0A7J7D867_TRIWF</name>
<dbReference type="InParanoid" id="A0A7J7D867"/>
<dbReference type="InterPro" id="IPR043198">
    <property type="entry name" value="Cyclin/Ssn8"/>
</dbReference>
<keyword evidence="2" id="KW-0131">Cell cycle</keyword>
<reference evidence="4 5" key="1">
    <citation type="journal article" date="2020" name="Nat. Commun.">
        <title>Genome of Tripterygium wilfordii and identification of cytochrome P450 involved in triptolide biosynthesis.</title>
        <authorList>
            <person name="Tu L."/>
            <person name="Su P."/>
            <person name="Zhang Z."/>
            <person name="Gao L."/>
            <person name="Wang J."/>
            <person name="Hu T."/>
            <person name="Zhou J."/>
            <person name="Zhang Y."/>
            <person name="Zhao Y."/>
            <person name="Liu Y."/>
            <person name="Song Y."/>
            <person name="Tong Y."/>
            <person name="Lu Y."/>
            <person name="Yang J."/>
            <person name="Xu C."/>
            <person name="Jia M."/>
            <person name="Peters R.J."/>
            <person name="Huang L."/>
            <person name="Gao W."/>
        </authorList>
    </citation>
    <scope>NUCLEOTIDE SEQUENCE [LARGE SCALE GENOMIC DNA]</scope>
    <source>
        <strain evidence="5">cv. XIE 37</strain>
        <tissue evidence="4">Leaf</tissue>
    </source>
</reference>
<dbReference type="EMBL" id="JAAARO010000009">
    <property type="protein sequence ID" value="KAF5742523.1"/>
    <property type="molecule type" value="Genomic_DNA"/>
</dbReference>
<dbReference type="Proteomes" id="UP000593562">
    <property type="component" value="Unassembled WGS sequence"/>
</dbReference>
<keyword evidence="1" id="KW-0132">Cell division</keyword>
<sequence length="227" mass="25738">MEGSRMKSGLRTTLCVRFKSEVVACGVVYAAARRFLVPLPENPPWWKVFDADKSGIDEVCRVLAHLYSLPNAQYIPVCKDGEFSFSSKSSYLQPKSAAKDPEWFPSYALMAAPAYVNLESGGSMGVIVKVELDKLKESKKSDDESKNMPSEGDTREETVSKYKSEHRIEASGERSKEWDRDRESDRTKSRGRDRGRDTDREREREEVERDKGKDRGPSSRERLKASG</sequence>
<proteinExistence type="predicted"/>
<dbReference type="GO" id="GO:0051301">
    <property type="term" value="P:cell division"/>
    <property type="evidence" value="ECO:0007669"/>
    <property type="project" value="UniProtKB-KW"/>
</dbReference>
<comment type="caution">
    <text evidence="4">The sequence shown here is derived from an EMBL/GenBank/DDBJ whole genome shotgun (WGS) entry which is preliminary data.</text>
</comment>
<feature type="region of interest" description="Disordered" evidence="3">
    <location>
        <begin position="138"/>
        <end position="227"/>
    </location>
</feature>
<dbReference type="InterPro" id="IPR036915">
    <property type="entry name" value="Cyclin-like_sf"/>
</dbReference>
<dbReference type="Gene3D" id="1.10.472.10">
    <property type="entry name" value="Cyclin-like"/>
    <property type="match status" value="1"/>
</dbReference>
<accession>A0A7J7D867</accession>